<gene>
    <name evidence="2" type="ORF">SAMN02745725_03131</name>
</gene>
<keyword evidence="3" id="KW-1185">Reference proteome</keyword>
<keyword evidence="1" id="KW-0472">Membrane</keyword>
<dbReference type="RefSeq" id="WP_072919694.1">
    <property type="nucleotide sequence ID" value="NZ_FQYQ01000047.1"/>
</dbReference>
<reference evidence="2 3" key="1">
    <citation type="submission" date="2016-11" db="EMBL/GenBank/DDBJ databases">
        <authorList>
            <person name="Jaros S."/>
            <person name="Januszkiewicz K."/>
            <person name="Wedrychowicz H."/>
        </authorList>
    </citation>
    <scope>NUCLEOTIDE SEQUENCE [LARGE SCALE GENOMIC DNA]</scope>
    <source>
        <strain evidence="2 3">DSM 14809</strain>
    </source>
</reference>
<dbReference type="AlphaFoldDB" id="A0A1M6LL09"/>
<sequence>MSKKTYTNEFVVKLNWVGVFEMITLFVGILLSFVLFGFLWQQINNTTEKGMKAVIVLSIPVLMLLFCVWLIIPMLFNKIEVKGDTIIIHKAFGKITTVNASEIVSYSNKESFQKGHRYYHSLIVYGEKDSIEIRNDIYKNYDLLMYYLSKKCIGK</sequence>
<dbReference type="OrthoDB" id="2076697at2"/>
<dbReference type="Proteomes" id="UP000184185">
    <property type="component" value="Unassembled WGS sequence"/>
</dbReference>
<feature type="transmembrane region" description="Helical" evidence="1">
    <location>
        <begin position="53"/>
        <end position="76"/>
    </location>
</feature>
<keyword evidence="1" id="KW-1133">Transmembrane helix</keyword>
<accession>A0A1M6LL09</accession>
<evidence type="ECO:0008006" key="4">
    <source>
        <dbReference type="Google" id="ProtNLM"/>
    </source>
</evidence>
<keyword evidence="1" id="KW-0812">Transmembrane</keyword>
<evidence type="ECO:0000313" key="3">
    <source>
        <dbReference type="Proteomes" id="UP000184185"/>
    </source>
</evidence>
<protein>
    <recommendedName>
        <fullName evidence="4">PH domain-containing protein</fullName>
    </recommendedName>
</protein>
<organism evidence="2 3">
    <name type="scientific">Pseudobutyrivibrio xylanivorans DSM 14809</name>
    <dbReference type="NCBI Taxonomy" id="1123012"/>
    <lineage>
        <taxon>Bacteria</taxon>
        <taxon>Bacillati</taxon>
        <taxon>Bacillota</taxon>
        <taxon>Clostridia</taxon>
        <taxon>Lachnospirales</taxon>
        <taxon>Lachnospiraceae</taxon>
        <taxon>Pseudobutyrivibrio</taxon>
    </lineage>
</organism>
<dbReference type="EMBL" id="FQYQ01000047">
    <property type="protein sequence ID" value="SHJ71891.1"/>
    <property type="molecule type" value="Genomic_DNA"/>
</dbReference>
<evidence type="ECO:0000313" key="2">
    <source>
        <dbReference type="EMBL" id="SHJ71891.1"/>
    </source>
</evidence>
<name>A0A1M6LL09_PSEXY</name>
<feature type="transmembrane region" description="Helical" evidence="1">
    <location>
        <begin position="20"/>
        <end position="41"/>
    </location>
</feature>
<proteinExistence type="predicted"/>
<evidence type="ECO:0000256" key="1">
    <source>
        <dbReference type="SAM" id="Phobius"/>
    </source>
</evidence>